<evidence type="ECO:0000256" key="5">
    <source>
        <dbReference type="HAMAP-Rule" id="MF_00050"/>
    </source>
</evidence>
<evidence type="ECO:0000259" key="6">
    <source>
        <dbReference type="Pfam" id="PF00889"/>
    </source>
</evidence>
<gene>
    <name evidence="5 7" type="primary">tsf</name>
    <name evidence="7" type="ORF">COY73_03830</name>
</gene>
<dbReference type="FunFam" id="1.10.8.10:FF:000001">
    <property type="entry name" value="Elongation factor Ts"/>
    <property type="match status" value="1"/>
</dbReference>
<dbReference type="InterPro" id="IPR001816">
    <property type="entry name" value="Transl_elong_EFTs/EF1B"/>
</dbReference>
<dbReference type="Gene3D" id="3.30.479.20">
    <property type="entry name" value="Elongation factor Ts, dimerisation domain"/>
    <property type="match status" value="1"/>
</dbReference>
<evidence type="ECO:0000256" key="3">
    <source>
        <dbReference type="ARBA" id="ARBA00022768"/>
    </source>
</evidence>
<dbReference type="PANTHER" id="PTHR11741:SF0">
    <property type="entry name" value="ELONGATION FACTOR TS, MITOCHONDRIAL"/>
    <property type="match status" value="1"/>
</dbReference>
<dbReference type="PROSITE" id="PS01126">
    <property type="entry name" value="EF_TS_1"/>
    <property type="match status" value="1"/>
</dbReference>
<dbReference type="SUPFAM" id="SSF54713">
    <property type="entry name" value="Elongation factor Ts (EF-Ts), dimerisation domain"/>
    <property type="match status" value="1"/>
</dbReference>
<protein>
    <recommendedName>
        <fullName evidence="2 5">Elongation factor Ts</fullName>
        <shortName evidence="5">EF-Ts</shortName>
    </recommendedName>
</protein>
<dbReference type="AlphaFoldDB" id="A0A2M7R6H3"/>
<dbReference type="EMBL" id="PFLW01000091">
    <property type="protein sequence ID" value="PIY88436.1"/>
    <property type="molecule type" value="Genomic_DNA"/>
</dbReference>
<comment type="function">
    <text evidence="5">Associates with the EF-Tu.GDP complex and induces the exchange of GDP to GTP. It remains bound to the aminoacyl-tRNA.EF-Tu.GTP complex up to the GTP hydrolysis stage on the ribosome.</text>
</comment>
<feature type="region of interest" description="Involved in Mg(2+) ion dislocation from EF-Tu" evidence="5">
    <location>
        <begin position="80"/>
        <end position="83"/>
    </location>
</feature>
<name>A0A2M7R6H3_9BACT</name>
<dbReference type="GO" id="GO:0003746">
    <property type="term" value="F:translation elongation factor activity"/>
    <property type="evidence" value="ECO:0007669"/>
    <property type="project" value="UniProtKB-UniRule"/>
</dbReference>
<evidence type="ECO:0000256" key="1">
    <source>
        <dbReference type="ARBA" id="ARBA00005532"/>
    </source>
</evidence>
<dbReference type="SUPFAM" id="SSF46934">
    <property type="entry name" value="UBA-like"/>
    <property type="match status" value="1"/>
</dbReference>
<sequence length="194" mass="22348">MVNIDQIKQLRKETGLAISECKKVLTESGGNIEKAKEILRKWGCNFARKIGERATTQGIIESYIHPNRKIGALLDIRCESDFVAKSEDFRNLAHELCLQIAAMNPLFLKVEDIPEKFLDGERKIYRKQFSESGKPQKIINEIVEEKLKKYKEEISLLSQPWIKDESKTIKDLISEHIAKLGENIVVKSFARYEI</sequence>
<dbReference type="Pfam" id="PF00889">
    <property type="entry name" value="EF_TS"/>
    <property type="match status" value="1"/>
</dbReference>
<dbReference type="InterPro" id="IPR009060">
    <property type="entry name" value="UBA-like_sf"/>
</dbReference>
<dbReference type="Gene3D" id="1.10.8.10">
    <property type="entry name" value="DNA helicase RuvA subunit, C-terminal domain"/>
    <property type="match status" value="1"/>
</dbReference>
<dbReference type="InterPro" id="IPR036402">
    <property type="entry name" value="EF-Ts_dimer_sf"/>
</dbReference>
<dbReference type="InterPro" id="IPR014039">
    <property type="entry name" value="Transl_elong_EFTs/EF1B_dimer"/>
</dbReference>
<accession>A0A2M7R6H3</accession>
<organism evidence="7 8">
    <name type="scientific">Candidatus Nealsonbacteria bacterium CG_4_10_14_0_8_um_filter_37_14</name>
    <dbReference type="NCBI Taxonomy" id="1974684"/>
    <lineage>
        <taxon>Bacteria</taxon>
        <taxon>Candidatus Nealsoniibacteriota</taxon>
    </lineage>
</organism>
<dbReference type="InterPro" id="IPR018101">
    <property type="entry name" value="Transl_elong_Ts_CS"/>
</dbReference>
<comment type="subcellular location">
    <subcellularLocation>
        <location evidence="5">Cytoplasm</location>
    </subcellularLocation>
</comment>
<feature type="domain" description="Translation elongation factor EFTs/EF1B dimerisation" evidence="6">
    <location>
        <begin position="36"/>
        <end position="194"/>
    </location>
</feature>
<evidence type="ECO:0000256" key="4">
    <source>
        <dbReference type="ARBA" id="ARBA00022917"/>
    </source>
</evidence>
<dbReference type="PANTHER" id="PTHR11741">
    <property type="entry name" value="ELONGATION FACTOR TS"/>
    <property type="match status" value="1"/>
</dbReference>
<dbReference type="Proteomes" id="UP000230767">
    <property type="component" value="Unassembled WGS sequence"/>
</dbReference>
<dbReference type="CDD" id="cd14275">
    <property type="entry name" value="UBA_EF-Ts"/>
    <property type="match status" value="1"/>
</dbReference>
<keyword evidence="3 5" id="KW-0251">Elongation factor</keyword>
<keyword evidence="4 5" id="KW-0648">Protein biosynthesis</keyword>
<dbReference type="HAMAP" id="MF_00050">
    <property type="entry name" value="EF_Ts"/>
    <property type="match status" value="1"/>
</dbReference>
<comment type="similarity">
    <text evidence="1 5">Belongs to the EF-Ts family.</text>
</comment>
<evidence type="ECO:0000256" key="2">
    <source>
        <dbReference type="ARBA" id="ARBA00016956"/>
    </source>
</evidence>
<comment type="caution">
    <text evidence="7">The sequence shown here is derived from an EMBL/GenBank/DDBJ whole genome shotgun (WGS) entry which is preliminary data.</text>
</comment>
<dbReference type="GO" id="GO:0005737">
    <property type="term" value="C:cytoplasm"/>
    <property type="evidence" value="ECO:0007669"/>
    <property type="project" value="UniProtKB-SubCell"/>
</dbReference>
<proteinExistence type="inferred from homology"/>
<reference evidence="8" key="1">
    <citation type="submission" date="2017-09" db="EMBL/GenBank/DDBJ databases">
        <title>Depth-based differentiation of microbial function through sediment-hosted aquifers and enrichment of novel symbionts in the deep terrestrial subsurface.</title>
        <authorList>
            <person name="Probst A.J."/>
            <person name="Ladd B."/>
            <person name="Jarett J.K."/>
            <person name="Geller-Mcgrath D.E."/>
            <person name="Sieber C.M.K."/>
            <person name="Emerson J.B."/>
            <person name="Anantharaman K."/>
            <person name="Thomas B.C."/>
            <person name="Malmstrom R."/>
            <person name="Stieglmeier M."/>
            <person name="Klingl A."/>
            <person name="Woyke T."/>
            <person name="Ryan C.M."/>
            <person name="Banfield J.F."/>
        </authorList>
    </citation>
    <scope>NUCLEOTIDE SEQUENCE [LARGE SCALE GENOMIC DNA]</scope>
</reference>
<evidence type="ECO:0000313" key="8">
    <source>
        <dbReference type="Proteomes" id="UP000230767"/>
    </source>
</evidence>
<evidence type="ECO:0000313" key="7">
    <source>
        <dbReference type="EMBL" id="PIY88436.1"/>
    </source>
</evidence>
<keyword evidence="5" id="KW-0963">Cytoplasm</keyword>
<dbReference type="Gene3D" id="1.10.286.20">
    <property type="match status" value="1"/>
</dbReference>